<evidence type="ECO:0000313" key="1">
    <source>
        <dbReference type="EMBL" id="MDV6285023.1"/>
    </source>
</evidence>
<name>A0ABU4CP48_RHOJO</name>
<reference evidence="1 2" key="1">
    <citation type="submission" date="2023-10" db="EMBL/GenBank/DDBJ databases">
        <title>Development of a sustainable strategy for remediation of hydrocarbon-contaminated territories based on the waste exchange concept.</title>
        <authorList>
            <person name="Krivoruchko A."/>
        </authorList>
    </citation>
    <scope>NUCLEOTIDE SEQUENCE [LARGE SCALE GENOMIC DNA]</scope>
    <source>
        <strain evidence="1 2">IEGM 60</strain>
    </source>
</reference>
<proteinExistence type="predicted"/>
<comment type="caution">
    <text evidence="1">The sequence shown here is derived from an EMBL/GenBank/DDBJ whole genome shotgun (WGS) entry which is preliminary data.</text>
</comment>
<protein>
    <submittedName>
        <fullName evidence="1">Uncharacterized protein</fullName>
    </submittedName>
</protein>
<accession>A0ABU4CP48</accession>
<gene>
    <name evidence="1" type="ORF">R3Q59_31565</name>
</gene>
<keyword evidence="2" id="KW-1185">Reference proteome</keyword>
<dbReference type="RefSeq" id="WP_317570696.1">
    <property type="nucleotide sequence ID" value="NZ_JAWLKA010000022.1"/>
</dbReference>
<evidence type="ECO:0000313" key="2">
    <source>
        <dbReference type="Proteomes" id="UP001185737"/>
    </source>
</evidence>
<dbReference type="EMBL" id="JAWLKA010000022">
    <property type="protein sequence ID" value="MDV6285023.1"/>
    <property type="molecule type" value="Genomic_DNA"/>
</dbReference>
<dbReference type="Proteomes" id="UP001185737">
    <property type="component" value="Unassembled WGS sequence"/>
</dbReference>
<organism evidence="1 2">
    <name type="scientific">Rhodococcus jostii</name>
    <dbReference type="NCBI Taxonomy" id="132919"/>
    <lineage>
        <taxon>Bacteria</taxon>
        <taxon>Bacillati</taxon>
        <taxon>Actinomycetota</taxon>
        <taxon>Actinomycetes</taxon>
        <taxon>Mycobacteriales</taxon>
        <taxon>Nocardiaceae</taxon>
        <taxon>Rhodococcus</taxon>
    </lineage>
</organism>
<sequence length="69" mass="7441">MVEASAEEWLRVLRCKIFETDLHVGFGGLPELIHQVLDAAATLPTRQRQALLTAGGMAGDPAPRRTAAD</sequence>